<proteinExistence type="inferred from homology"/>
<evidence type="ECO:0008006" key="7">
    <source>
        <dbReference type="Google" id="ProtNLM"/>
    </source>
</evidence>
<sequence length="364" mass="39907">MWLYAAAVLVGLYLLWRWHRERQTVPRLSEKYVLITGCDSGFGNLLARQLDARGLRVLAACLTETGAARLRAATSPRLQTVLLDVTSSQSIAAAAAWVRECVGDRGRTGRSPPSSFPSSPPPLCQPVPAQPVPERGCGQGSSPGSPRPLSPGLWGLVNNAGTTIPTAPNEWLTKDDFVKVLDVNLLGLIEVTLSVLPLVKRAQGRVVNVASIMGRISFFGGGYCISKFGVEAFSDSLRLEMHGFGVKVSVIEPGYFKTAITNIENLENNFLCIWEKLPEETKASYGESYLKDFLVALRKMEKKCSSNLTLVTDCMEHALTSRFPRTRYSAGWDAKLVYIPLSYLPSALTDMVFSWSHPKPSRKA</sequence>
<dbReference type="EMBL" id="JAUNZN010000031">
    <property type="protein sequence ID" value="KAK4807286.1"/>
    <property type="molecule type" value="Genomic_DNA"/>
</dbReference>
<keyword evidence="2" id="KW-0560">Oxidoreductase</keyword>
<reference evidence="5 6" key="1">
    <citation type="journal article" date="2023" name="J. Hered.">
        <title>Chromosome-level genome of the wood stork (Mycteria americana) provides insight into avian chromosome evolution.</title>
        <authorList>
            <person name="Flamio R. Jr."/>
            <person name="Ramstad K.M."/>
        </authorList>
    </citation>
    <scope>NUCLEOTIDE SEQUENCE [LARGE SCALE GENOMIC DNA]</scope>
    <source>
        <strain evidence="5">JAX WOST 10</strain>
    </source>
</reference>
<dbReference type="Gene3D" id="3.40.50.720">
    <property type="entry name" value="NAD(P)-binding Rossmann-like Domain"/>
    <property type="match status" value="1"/>
</dbReference>
<dbReference type="PRINTS" id="PR00081">
    <property type="entry name" value="GDHRDH"/>
</dbReference>
<evidence type="ECO:0000256" key="2">
    <source>
        <dbReference type="ARBA" id="ARBA00023002"/>
    </source>
</evidence>
<dbReference type="GO" id="GO:0016491">
    <property type="term" value="F:oxidoreductase activity"/>
    <property type="evidence" value="ECO:0007669"/>
    <property type="project" value="UniProtKB-KW"/>
</dbReference>
<name>A0AAN7RRN5_MYCAM</name>
<dbReference type="PANTHER" id="PTHR43313">
    <property type="entry name" value="SHORT-CHAIN DEHYDROGENASE/REDUCTASE FAMILY 9C"/>
    <property type="match status" value="1"/>
</dbReference>
<feature type="compositionally biased region" description="Pro residues" evidence="4">
    <location>
        <begin position="114"/>
        <end position="131"/>
    </location>
</feature>
<dbReference type="AlphaFoldDB" id="A0AAN7RRN5"/>
<protein>
    <recommendedName>
        <fullName evidence="7">RDH16 dehydrogenase</fullName>
    </recommendedName>
</protein>
<feature type="region of interest" description="Disordered" evidence="4">
    <location>
        <begin position="105"/>
        <end position="151"/>
    </location>
</feature>
<dbReference type="GO" id="GO:0008202">
    <property type="term" value="P:steroid metabolic process"/>
    <property type="evidence" value="ECO:0007669"/>
    <property type="project" value="TreeGrafter"/>
</dbReference>
<evidence type="ECO:0000256" key="4">
    <source>
        <dbReference type="SAM" id="MobiDB-lite"/>
    </source>
</evidence>
<dbReference type="PROSITE" id="PS00061">
    <property type="entry name" value="ADH_SHORT"/>
    <property type="match status" value="1"/>
</dbReference>
<organism evidence="5 6">
    <name type="scientific">Mycteria americana</name>
    <name type="common">Wood stork</name>
    <dbReference type="NCBI Taxonomy" id="33587"/>
    <lineage>
        <taxon>Eukaryota</taxon>
        <taxon>Metazoa</taxon>
        <taxon>Chordata</taxon>
        <taxon>Craniata</taxon>
        <taxon>Vertebrata</taxon>
        <taxon>Euteleostomi</taxon>
        <taxon>Archelosauria</taxon>
        <taxon>Archosauria</taxon>
        <taxon>Dinosauria</taxon>
        <taxon>Saurischia</taxon>
        <taxon>Theropoda</taxon>
        <taxon>Coelurosauria</taxon>
        <taxon>Aves</taxon>
        <taxon>Neognathae</taxon>
        <taxon>Neoaves</taxon>
        <taxon>Aequornithes</taxon>
        <taxon>Ciconiiformes</taxon>
        <taxon>Ciconiidae</taxon>
        <taxon>Mycteria</taxon>
    </lineage>
</organism>
<dbReference type="InterPro" id="IPR036291">
    <property type="entry name" value="NAD(P)-bd_dom_sf"/>
</dbReference>
<comment type="similarity">
    <text evidence="1 3">Belongs to the short-chain dehydrogenases/reductases (SDR) family.</text>
</comment>
<dbReference type="PRINTS" id="PR00080">
    <property type="entry name" value="SDRFAMILY"/>
</dbReference>
<keyword evidence="6" id="KW-1185">Reference proteome</keyword>
<dbReference type="PANTHER" id="PTHR43313:SF11">
    <property type="entry name" value="RETINOL DEHYDROGENASE 16"/>
    <property type="match status" value="1"/>
</dbReference>
<accession>A0AAN7RRN5</accession>
<comment type="caution">
    <text evidence="5">The sequence shown here is derived from an EMBL/GenBank/DDBJ whole genome shotgun (WGS) entry which is preliminary data.</text>
</comment>
<dbReference type="InterPro" id="IPR002347">
    <property type="entry name" value="SDR_fam"/>
</dbReference>
<evidence type="ECO:0000313" key="6">
    <source>
        <dbReference type="Proteomes" id="UP001333110"/>
    </source>
</evidence>
<dbReference type="SUPFAM" id="SSF51735">
    <property type="entry name" value="NAD(P)-binding Rossmann-fold domains"/>
    <property type="match status" value="2"/>
</dbReference>
<evidence type="ECO:0000256" key="3">
    <source>
        <dbReference type="RuleBase" id="RU000363"/>
    </source>
</evidence>
<dbReference type="InterPro" id="IPR020904">
    <property type="entry name" value="Sc_DH/Rdtase_CS"/>
</dbReference>
<gene>
    <name evidence="5" type="ORF">QYF61_006347</name>
</gene>
<evidence type="ECO:0000313" key="5">
    <source>
        <dbReference type="EMBL" id="KAK4807286.1"/>
    </source>
</evidence>
<dbReference type="Proteomes" id="UP001333110">
    <property type="component" value="Unassembled WGS sequence"/>
</dbReference>
<evidence type="ECO:0000256" key="1">
    <source>
        <dbReference type="ARBA" id="ARBA00006484"/>
    </source>
</evidence>
<dbReference type="Pfam" id="PF00106">
    <property type="entry name" value="adh_short"/>
    <property type="match status" value="2"/>
</dbReference>